<gene>
    <name evidence="1" type="ORF">RC083_14190</name>
</gene>
<proteinExistence type="predicted"/>
<protein>
    <submittedName>
        <fullName evidence="1">Uncharacterized protein</fullName>
    </submittedName>
</protein>
<sequence>MDNILRKNQQGRTVSVTPLWTAQQWKQLMDKATRSEAKATRSGL</sequence>
<comment type="caution">
    <text evidence="1">The sequence shown here is derived from an EMBL/GenBank/DDBJ whole genome shotgun (WGS) entry which is preliminary data.</text>
</comment>
<dbReference type="EMBL" id="JAVIFY010000010">
    <property type="protein sequence ID" value="MDQ9092741.1"/>
    <property type="molecule type" value="Genomic_DNA"/>
</dbReference>
<keyword evidence="2" id="KW-1185">Reference proteome</keyword>
<name>A0ABU1BEB8_PSEHA</name>
<evidence type="ECO:0000313" key="2">
    <source>
        <dbReference type="Proteomes" id="UP001226574"/>
    </source>
</evidence>
<organism evidence="1 2">
    <name type="scientific">Pseudoalteromonas haloplanktis</name>
    <name type="common">Alteromonas haloplanktis</name>
    <dbReference type="NCBI Taxonomy" id="228"/>
    <lineage>
        <taxon>Bacteria</taxon>
        <taxon>Pseudomonadati</taxon>
        <taxon>Pseudomonadota</taxon>
        <taxon>Gammaproteobacteria</taxon>
        <taxon>Alteromonadales</taxon>
        <taxon>Pseudoalteromonadaceae</taxon>
        <taxon>Pseudoalteromonas</taxon>
    </lineage>
</organism>
<reference evidence="1 2" key="1">
    <citation type="submission" date="2023-08" db="EMBL/GenBank/DDBJ databases">
        <title>Pseudoalteromonas haloplanktis LL1 genome.</title>
        <authorList>
            <person name="Wu S."/>
        </authorList>
    </citation>
    <scope>NUCLEOTIDE SEQUENCE [LARGE SCALE GENOMIC DNA]</scope>
    <source>
        <strain evidence="1 2">LL1</strain>
    </source>
</reference>
<evidence type="ECO:0000313" key="1">
    <source>
        <dbReference type="EMBL" id="MDQ9092741.1"/>
    </source>
</evidence>
<accession>A0ABU1BEB8</accession>
<dbReference type="Proteomes" id="UP001226574">
    <property type="component" value="Unassembled WGS sequence"/>
</dbReference>